<evidence type="ECO:0000313" key="2">
    <source>
        <dbReference type="Proteomes" id="UP000075680"/>
    </source>
</evidence>
<proteinExistence type="predicted"/>
<organism evidence="1 2">
    <name type="scientific">Acinetobacter venetianus</name>
    <dbReference type="NCBI Taxonomy" id="52133"/>
    <lineage>
        <taxon>Bacteria</taxon>
        <taxon>Pseudomonadati</taxon>
        <taxon>Pseudomonadota</taxon>
        <taxon>Gammaproteobacteria</taxon>
        <taxon>Moraxellales</taxon>
        <taxon>Moraxellaceae</taxon>
        <taxon>Acinetobacter</taxon>
    </lineage>
</organism>
<dbReference type="SUPFAM" id="SSF81301">
    <property type="entry name" value="Nucleotidyltransferase"/>
    <property type="match status" value="1"/>
</dbReference>
<comment type="caution">
    <text evidence="1">The sequence shown here is derived from an EMBL/GenBank/DDBJ whole genome shotgun (WGS) entry which is preliminary data.</text>
</comment>
<sequence>MQFFPATEYQQNATELFEKYKSEILSLIPNAIVEHIGSSAIPHAISKGDLDIYIEVTAQQFSRTIEQLKTLEFKEKLNTLRTDELCMLESQASDEDVAFQIVVTGSKFTNFLIFRDRLRNSAQLVHQYNKLKQNCMGLSPDEYRQIKAEFIDRVLTTNL</sequence>
<dbReference type="Gene3D" id="3.30.460.10">
    <property type="entry name" value="Beta Polymerase, domain 2"/>
    <property type="match status" value="1"/>
</dbReference>
<evidence type="ECO:0000313" key="1">
    <source>
        <dbReference type="EMBL" id="KXZ69271.1"/>
    </source>
</evidence>
<dbReference type="InterPro" id="IPR007344">
    <property type="entry name" value="GrpB/CoaE"/>
</dbReference>
<dbReference type="PATRIC" id="fig|52133.18.peg.1706"/>
<dbReference type="RefSeq" id="WP_061518726.1">
    <property type="nucleotide sequence ID" value="NZ_JRUE01000149.1"/>
</dbReference>
<gene>
    <name evidence="1" type="ORF">AVENLUH5627_01643</name>
</gene>
<accession>A0A150HRJ1</accession>
<dbReference type="PANTHER" id="PTHR34822">
    <property type="entry name" value="GRPB DOMAIN PROTEIN (AFU_ORTHOLOGUE AFUA_1G01530)"/>
    <property type="match status" value="1"/>
</dbReference>
<protein>
    <recommendedName>
        <fullName evidence="3">GrpB family protein</fullName>
    </recommendedName>
</protein>
<dbReference type="PANTHER" id="PTHR34822:SF1">
    <property type="entry name" value="GRPB FAMILY PROTEIN"/>
    <property type="match status" value="1"/>
</dbReference>
<dbReference type="Pfam" id="PF04229">
    <property type="entry name" value="GrpB"/>
    <property type="match status" value="1"/>
</dbReference>
<name>A0A150HRJ1_9GAMM</name>
<dbReference type="InterPro" id="IPR043519">
    <property type="entry name" value="NT_sf"/>
</dbReference>
<reference evidence="1 2" key="1">
    <citation type="journal article" date="2016" name="Sci. Rep.">
        <title>Genomic and phenotypic characterization of the species Acinetobacter venetianus.</title>
        <authorList>
            <person name="Fondi M."/>
            <person name="Maida I."/>
            <person name="Perrin E."/>
            <person name="Orlandini V."/>
            <person name="La Torre L."/>
            <person name="Bosi E."/>
            <person name="Negroni A."/>
            <person name="Zanaroli G."/>
            <person name="Fava F."/>
            <person name="Decorosi F."/>
            <person name="Giovannetti L."/>
            <person name="Viti C."/>
            <person name="Vaneechoutte M."/>
            <person name="Dijkshoorn L."/>
            <person name="Fani R."/>
        </authorList>
    </citation>
    <scope>NUCLEOTIDE SEQUENCE [LARGE SCALE GENOMIC DNA]</scope>
    <source>
        <strain evidence="1 2">LUH5627</strain>
    </source>
</reference>
<dbReference type="Proteomes" id="UP000075680">
    <property type="component" value="Unassembled WGS sequence"/>
</dbReference>
<dbReference type="AlphaFoldDB" id="A0A150HRJ1"/>
<dbReference type="EMBL" id="JRUE01000149">
    <property type="protein sequence ID" value="KXZ69271.1"/>
    <property type="molecule type" value="Genomic_DNA"/>
</dbReference>
<evidence type="ECO:0008006" key="3">
    <source>
        <dbReference type="Google" id="ProtNLM"/>
    </source>
</evidence>